<proteinExistence type="inferred from homology"/>
<reference evidence="6 7" key="1">
    <citation type="submission" date="2012-11" db="EMBL/GenBank/DDBJ databases">
        <title>Genome assembly of Thiorhodococcus sp. AK35.</title>
        <authorList>
            <person name="Nupur N."/>
            <person name="Khatri I."/>
            <person name="Subramanian S."/>
            <person name="Pinnaka A."/>
        </authorList>
    </citation>
    <scope>NUCLEOTIDE SEQUENCE [LARGE SCALE GENOMIC DNA]</scope>
    <source>
        <strain evidence="6 7">AK35</strain>
    </source>
</reference>
<feature type="domain" description="Maltose/galactoside acetyltransferase" evidence="5">
    <location>
        <begin position="5"/>
        <end position="57"/>
    </location>
</feature>
<sequence length="183" mass="19550">MKSEKEKMLAGELYDASDPQLVAERAAAQKICSNLNCQTLESDQKRSLINELFGVDTDISLTPPFYCDYGRNIRLGRRVYFNFNCVVLDVAEVSIGDNVLVGPGVQILTASHPLDSTLRRQGQEFGIPVVIENDVWIGAGAIICPGVTIGAKSVIGAGSVVTKNIGSGVLAVGNPCKVIRDIA</sequence>
<dbReference type="InterPro" id="IPR051159">
    <property type="entry name" value="Hexapeptide_acetyltransf"/>
</dbReference>
<dbReference type="OrthoDB" id="9815592at2"/>
<name>W9UWV3_9GAMM</name>
<protein>
    <submittedName>
        <fullName evidence="6">Maltose O-acetyltransferase</fullName>
    </submittedName>
</protein>
<accession>W9UWV3</accession>
<comment type="caution">
    <text evidence="6">The sequence shown here is derived from an EMBL/GenBank/DDBJ whole genome shotgun (WGS) entry which is preliminary data.</text>
</comment>
<dbReference type="SMART" id="SM01266">
    <property type="entry name" value="Mac"/>
    <property type="match status" value="1"/>
</dbReference>
<dbReference type="SUPFAM" id="SSF51161">
    <property type="entry name" value="Trimeric LpxA-like enzymes"/>
    <property type="match status" value="1"/>
</dbReference>
<dbReference type="InterPro" id="IPR018357">
    <property type="entry name" value="Hexapep_transf_CS"/>
</dbReference>
<dbReference type="PATRIC" id="fig|1249627.3.peg.4182"/>
<evidence type="ECO:0000256" key="2">
    <source>
        <dbReference type="ARBA" id="ARBA00022679"/>
    </source>
</evidence>
<comment type="similarity">
    <text evidence="1">Belongs to the transferase hexapeptide repeat family.</text>
</comment>
<evidence type="ECO:0000256" key="1">
    <source>
        <dbReference type="ARBA" id="ARBA00007274"/>
    </source>
</evidence>
<keyword evidence="3" id="KW-0677">Repeat</keyword>
<keyword evidence="4" id="KW-0012">Acyltransferase</keyword>
<evidence type="ECO:0000256" key="4">
    <source>
        <dbReference type="ARBA" id="ARBA00023315"/>
    </source>
</evidence>
<organism evidence="6 7">
    <name type="scientific">Imhoffiella purpurea</name>
    <dbReference type="NCBI Taxonomy" id="1249627"/>
    <lineage>
        <taxon>Bacteria</taxon>
        <taxon>Pseudomonadati</taxon>
        <taxon>Pseudomonadota</taxon>
        <taxon>Gammaproteobacteria</taxon>
        <taxon>Chromatiales</taxon>
        <taxon>Chromatiaceae</taxon>
        <taxon>Imhoffiella</taxon>
    </lineage>
</organism>
<evidence type="ECO:0000259" key="5">
    <source>
        <dbReference type="SMART" id="SM01266"/>
    </source>
</evidence>
<dbReference type="InterPro" id="IPR024688">
    <property type="entry name" value="Mac_dom"/>
</dbReference>
<dbReference type="Gene3D" id="2.160.10.10">
    <property type="entry name" value="Hexapeptide repeat proteins"/>
    <property type="match status" value="1"/>
</dbReference>
<dbReference type="eggNOG" id="COG0110">
    <property type="taxonomic scope" value="Bacteria"/>
</dbReference>
<dbReference type="GO" id="GO:0016413">
    <property type="term" value="F:O-acetyltransferase activity"/>
    <property type="evidence" value="ECO:0007669"/>
    <property type="project" value="UniProtKB-ARBA"/>
</dbReference>
<dbReference type="PANTHER" id="PTHR23416:SF23">
    <property type="entry name" value="ACETYLTRANSFERASE C18B11.09C-RELATED"/>
    <property type="match status" value="1"/>
</dbReference>
<dbReference type="PANTHER" id="PTHR23416">
    <property type="entry name" value="SIALIC ACID SYNTHASE-RELATED"/>
    <property type="match status" value="1"/>
</dbReference>
<dbReference type="AlphaFoldDB" id="W9UWV3"/>
<dbReference type="FunFam" id="2.160.10.10:FF:000008">
    <property type="entry name" value="Maltose O-acetyltransferase"/>
    <property type="match status" value="1"/>
</dbReference>
<evidence type="ECO:0000256" key="3">
    <source>
        <dbReference type="ARBA" id="ARBA00022737"/>
    </source>
</evidence>
<keyword evidence="7" id="KW-1185">Reference proteome</keyword>
<dbReference type="InterPro" id="IPR001451">
    <property type="entry name" value="Hexapep"/>
</dbReference>
<keyword evidence="2 6" id="KW-0808">Transferase</keyword>
<dbReference type="Pfam" id="PF00132">
    <property type="entry name" value="Hexapep"/>
    <property type="match status" value="1"/>
</dbReference>
<dbReference type="CDD" id="cd03357">
    <property type="entry name" value="LbH_MAT_GAT"/>
    <property type="match status" value="1"/>
</dbReference>
<evidence type="ECO:0000313" key="6">
    <source>
        <dbReference type="EMBL" id="EXJ11559.1"/>
    </source>
</evidence>
<dbReference type="EMBL" id="AONC01000100">
    <property type="protein sequence ID" value="EXJ11559.1"/>
    <property type="molecule type" value="Genomic_DNA"/>
</dbReference>
<dbReference type="Proteomes" id="UP000019460">
    <property type="component" value="Unassembled WGS sequence"/>
</dbReference>
<dbReference type="InterPro" id="IPR011004">
    <property type="entry name" value="Trimer_LpxA-like_sf"/>
</dbReference>
<gene>
    <name evidence="6" type="ORF">D779_0145</name>
</gene>
<dbReference type="Pfam" id="PF12464">
    <property type="entry name" value="Mac"/>
    <property type="match status" value="1"/>
</dbReference>
<dbReference type="STRING" id="1249627.D779_0145"/>
<dbReference type="RefSeq" id="WP_081763642.1">
    <property type="nucleotide sequence ID" value="NZ_AONC01000100.1"/>
</dbReference>
<dbReference type="PROSITE" id="PS00101">
    <property type="entry name" value="HEXAPEP_TRANSFERASES"/>
    <property type="match status" value="1"/>
</dbReference>
<evidence type="ECO:0000313" key="7">
    <source>
        <dbReference type="Proteomes" id="UP000019460"/>
    </source>
</evidence>